<keyword evidence="1" id="KW-1133">Transmembrane helix</keyword>
<comment type="caution">
    <text evidence="3">The sequence shown here is derived from an EMBL/GenBank/DDBJ whole genome shotgun (WGS) entry which is preliminary data.</text>
</comment>
<feature type="transmembrane region" description="Helical" evidence="1">
    <location>
        <begin position="270"/>
        <end position="288"/>
    </location>
</feature>
<feature type="transmembrane region" description="Helical" evidence="1">
    <location>
        <begin position="21"/>
        <end position="40"/>
    </location>
</feature>
<feature type="transmembrane region" description="Helical" evidence="1">
    <location>
        <begin position="244"/>
        <end position="264"/>
    </location>
</feature>
<feature type="transmembrane region" description="Helical" evidence="1">
    <location>
        <begin position="203"/>
        <end position="224"/>
    </location>
</feature>
<dbReference type="InterPro" id="IPR000326">
    <property type="entry name" value="PAP2/HPO"/>
</dbReference>
<reference evidence="3 4" key="1">
    <citation type="journal article" date="2019" name="Anaerobe">
        <title>Detection of Robinsoniella peoriensis in multiple bone samples of a trauma patient.</title>
        <authorList>
            <person name="Schrottner P."/>
            <person name="Hartwich K."/>
            <person name="Bunk B."/>
            <person name="Schober I."/>
            <person name="Helbig S."/>
            <person name="Rudolph W.W."/>
            <person name="Gunzer F."/>
        </authorList>
    </citation>
    <scope>NUCLEOTIDE SEQUENCE [LARGE SCALE GENOMIC DNA]</scope>
    <source>
        <strain evidence="3 4">DSM 106044</strain>
    </source>
</reference>
<gene>
    <name evidence="3" type="primary">bcrC</name>
    <name evidence="3" type="ORF">DSM106044_04005</name>
</gene>
<proteinExistence type="predicted"/>
<dbReference type="EC" id="3.6.1.27" evidence="3"/>
<dbReference type="InterPro" id="IPR036938">
    <property type="entry name" value="PAP2/HPO_sf"/>
</dbReference>
<accession>A0A4V6HRJ0</accession>
<evidence type="ECO:0000313" key="3">
    <source>
        <dbReference type="EMBL" id="TLC99227.1"/>
    </source>
</evidence>
<dbReference type="RefSeq" id="WP_027296398.1">
    <property type="nucleotide sequence ID" value="NZ_CABMJZ010000098.1"/>
</dbReference>
<dbReference type="AlphaFoldDB" id="A0A4V6HRJ0"/>
<dbReference type="STRING" id="180332.GCA_000797495_01844"/>
<keyword evidence="1" id="KW-0472">Membrane</keyword>
<dbReference type="OrthoDB" id="9789113at2"/>
<dbReference type="Gene3D" id="1.20.144.10">
    <property type="entry name" value="Phosphatidic acid phosphatase type 2/haloperoxidase"/>
    <property type="match status" value="1"/>
</dbReference>
<dbReference type="EMBL" id="QGQD01000074">
    <property type="protein sequence ID" value="TLC99227.1"/>
    <property type="molecule type" value="Genomic_DNA"/>
</dbReference>
<evidence type="ECO:0000313" key="4">
    <source>
        <dbReference type="Proteomes" id="UP000306509"/>
    </source>
</evidence>
<keyword evidence="1" id="KW-0812">Transmembrane</keyword>
<feature type="transmembrane region" description="Helical" evidence="1">
    <location>
        <begin position="175"/>
        <end position="197"/>
    </location>
</feature>
<feature type="transmembrane region" description="Helical" evidence="1">
    <location>
        <begin position="118"/>
        <end position="139"/>
    </location>
</feature>
<dbReference type="GO" id="GO:0050380">
    <property type="term" value="F:undecaprenyl-diphosphatase activity"/>
    <property type="evidence" value="ECO:0007669"/>
    <property type="project" value="UniProtKB-EC"/>
</dbReference>
<name>A0A4V6HRJ0_9FIRM</name>
<dbReference type="Pfam" id="PF01569">
    <property type="entry name" value="PAP2"/>
    <property type="match status" value="1"/>
</dbReference>
<evidence type="ECO:0000256" key="1">
    <source>
        <dbReference type="SAM" id="Phobius"/>
    </source>
</evidence>
<dbReference type="SUPFAM" id="SSF48317">
    <property type="entry name" value="Acid phosphatase/Vanadium-dependent haloperoxidase"/>
    <property type="match status" value="1"/>
</dbReference>
<organism evidence="3 4">
    <name type="scientific">Robinsoniella peoriensis</name>
    <dbReference type="NCBI Taxonomy" id="180332"/>
    <lineage>
        <taxon>Bacteria</taxon>
        <taxon>Bacillati</taxon>
        <taxon>Bacillota</taxon>
        <taxon>Clostridia</taxon>
        <taxon>Lachnospirales</taxon>
        <taxon>Lachnospiraceae</taxon>
        <taxon>Robinsoniella</taxon>
    </lineage>
</organism>
<sequence length="298" mass="32925">MEFLRLLEGIRSPALNTVFQFFTFFGQEMLVLAIICVLYWCLDKKLAYKIALSFFAAGMLLQNLKITFRIPRPWVLDPDFQAVPSAVPAATGYSFPSGHTQSATSLFMTLALSLKQKSLKIICVVIFLLVGFSRMYLGVHTPKDVLTAMAMAIIISLLINKLFDKLENTPKSNLILSIILAGFSVLSMIYALVLLNNGTINEIYAADCCKAAGSGLGFAIGWYLERTYINFETNTAVSKQAAKFILGIASSLLLKGVLKALLGGSIPAEMLQYFILVLWVIAAYPFIFQRVRFLGGEK</sequence>
<protein>
    <submittedName>
        <fullName evidence="3">Undecaprenyl-diphosphatase BcrC</fullName>
        <ecNumber evidence="3">3.6.1.27</ecNumber>
    </submittedName>
</protein>
<feature type="transmembrane region" description="Helical" evidence="1">
    <location>
        <begin position="145"/>
        <end position="163"/>
    </location>
</feature>
<dbReference type="Proteomes" id="UP000306509">
    <property type="component" value="Unassembled WGS sequence"/>
</dbReference>
<dbReference type="SMART" id="SM00014">
    <property type="entry name" value="acidPPc"/>
    <property type="match status" value="1"/>
</dbReference>
<feature type="domain" description="Phosphatidic acid phosphatase type 2/haloperoxidase" evidence="2">
    <location>
        <begin position="48"/>
        <end position="160"/>
    </location>
</feature>
<dbReference type="PANTHER" id="PTHR14969:SF13">
    <property type="entry name" value="AT30094P"/>
    <property type="match status" value="1"/>
</dbReference>
<keyword evidence="3" id="KW-0378">Hydrolase</keyword>
<keyword evidence="4" id="KW-1185">Reference proteome</keyword>
<evidence type="ECO:0000259" key="2">
    <source>
        <dbReference type="SMART" id="SM00014"/>
    </source>
</evidence>
<dbReference type="PANTHER" id="PTHR14969">
    <property type="entry name" value="SPHINGOSINE-1-PHOSPHATE PHOSPHOHYDROLASE"/>
    <property type="match status" value="1"/>
</dbReference>